<sequence>MSINGVINKFKFITKSSNDGFKSHFVYVWKNDTYEITTDTKLISTGDETFRSSGTLKLKRSDGQETIRNIYGKGGC</sequence>
<protein>
    <recommendedName>
        <fullName evidence="3">Lipocalin-like domain-containing protein</fullName>
    </recommendedName>
</protein>
<dbReference type="STRING" id="1801773.A3A03_01995"/>
<name>A0A1F6XIB8_9BACT</name>
<evidence type="ECO:0000313" key="2">
    <source>
        <dbReference type="Proteomes" id="UP000176629"/>
    </source>
</evidence>
<reference evidence="1 2" key="1">
    <citation type="journal article" date="2016" name="Nat. Commun.">
        <title>Thousands of microbial genomes shed light on interconnected biogeochemical processes in an aquifer system.</title>
        <authorList>
            <person name="Anantharaman K."/>
            <person name="Brown C.T."/>
            <person name="Hug L.A."/>
            <person name="Sharon I."/>
            <person name="Castelle C.J."/>
            <person name="Probst A.J."/>
            <person name="Thomas B.C."/>
            <person name="Singh A."/>
            <person name="Wilkins M.J."/>
            <person name="Karaoz U."/>
            <person name="Brodie E.L."/>
            <person name="Williams K.H."/>
            <person name="Hubbard S.S."/>
            <person name="Banfield J.F."/>
        </authorList>
    </citation>
    <scope>NUCLEOTIDE SEQUENCE [LARGE SCALE GENOMIC DNA]</scope>
</reference>
<accession>A0A1F6XIB8</accession>
<proteinExistence type="predicted"/>
<gene>
    <name evidence="1" type="ORF">A3A03_01995</name>
</gene>
<organism evidence="1 2">
    <name type="scientific">Candidatus Nomurabacteria bacterium RIFCSPLOWO2_01_FULL_40_18</name>
    <dbReference type="NCBI Taxonomy" id="1801773"/>
    <lineage>
        <taxon>Bacteria</taxon>
        <taxon>Candidatus Nomuraibacteriota</taxon>
    </lineage>
</organism>
<comment type="caution">
    <text evidence="1">The sequence shown here is derived from an EMBL/GenBank/DDBJ whole genome shotgun (WGS) entry which is preliminary data.</text>
</comment>
<dbReference type="Proteomes" id="UP000176629">
    <property type="component" value="Unassembled WGS sequence"/>
</dbReference>
<evidence type="ECO:0008006" key="3">
    <source>
        <dbReference type="Google" id="ProtNLM"/>
    </source>
</evidence>
<dbReference type="EMBL" id="MFUX01000037">
    <property type="protein sequence ID" value="OGI93856.1"/>
    <property type="molecule type" value="Genomic_DNA"/>
</dbReference>
<dbReference type="AlphaFoldDB" id="A0A1F6XIB8"/>
<evidence type="ECO:0000313" key="1">
    <source>
        <dbReference type="EMBL" id="OGI93856.1"/>
    </source>
</evidence>